<dbReference type="Pfam" id="PF01490">
    <property type="entry name" value="Aa_trans"/>
    <property type="match status" value="1"/>
</dbReference>
<reference evidence="8 9" key="1">
    <citation type="submission" date="2008-07" db="EMBL/GenBank/DDBJ databases">
        <authorList>
            <person name="El-Sayed N."/>
            <person name="Caler E."/>
            <person name="Inman J."/>
            <person name="Amedeo P."/>
            <person name="Hass B."/>
            <person name="Wortman J."/>
        </authorList>
    </citation>
    <scope>NUCLEOTIDE SEQUENCE [LARGE SCALE GENOMIC DNA]</scope>
    <source>
        <strain evidence="9">ATCC 50983 / TXsc</strain>
    </source>
</reference>
<proteinExistence type="predicted"/>
<dbReference type="RefSeq" id="XP_002774415.1">
    <property type="nucleotide sequence ID" value="XM_002774369.1"/>
</dbReference>
<evidence type="ECO:0000256" key="5">
    <source>
        <dbReference type="SAM" id="MobiDB-lite"/>
    </source>
</evidence>
<evidence type="ECO:0000256" key="1">
    <source>
        <dbReference type="ARBA" id="ARBA00004141"/>
    </source>
</evidence>
<evidence type="ECO:0000256" key="3">
    <source>
        <dbReference type="ARBA" id="ARBA00022989"/>
    </source>
</evidence>
<dbReference type="OrthoDB" id="438030at2759"/>
<accession>C5L9X5</accession>
<keyword evidence="2 6" id="KW-0812">Transmembrane</keyword>
<keyword evidence="9" id="KW-1185">Reference proteome</keyword>
<dbReference type="EMBL" id="GG680729">
    <property type="protein sequence ID" value="EER06231.1"/>
    <property type="molecule type" value="Genomic_DNA"/>
</dbReference>
<evidence type="ECO:0000256" key="2">
    <source>
        <dbReference type="ARBA" id="ARBA00022692"/>
    </source>
</evidence>
<dbReference type="Proteomes" id="UP000007800">
    <property type="component" value="Unassembled WGS sequence"/>
</dbReference>
<comment type="subcellular location">
    <subcellularLocation>
        <location evidence="1">Membrane</location>
        <topology evidence="1">Multi-pass membrane protein</topology>
    </subcellularLocation>
</comment>
<feature type="region of interest" description="Disordered" evidence="5">
    <location>
        <begin position="17"/>
        <end position="61"/>
    </location>
</feature>
<keyword evidence="3 6" id="KW-1133">Transmembrane helix</keyword>
<dbReference type="PANTHER" id="PTHR22950:SF349">
    <property type="entry name" value="AMINO ACID TRANSPORTER TRANSMEMBRANE DOMAIN-CONTAINING PROTEIN"/>
    <property type="match status" value="1"/>
</dbReference>
<feature type="region of interest" description="Disordered" evidence="5">
    <location>
        <begin position="93"/>
        <end position="163"/>
    </location>
</feature>
<feature type="transmembrane region" description="Helical" evidence="6">
    <location>
        <begin position="433"/>
        <end position="457"/>
    </location>
</feature>
<keyword evidence="4 6" id="KW-0472">Membrane</keyword>
<feature type="transmembrane region" description="Helical" evidence="6">
    <location>
        <begin position="399"/>
        <end position="421"/>
    </location>
</feature>
<dbReference type="GO" id="GO:0005774">
    <property type="term" value="C:vacuolar membrane"/>
    <property type="evidence" value="ECO:0007669"/>
    <property type="project" value="TreeGrafter"/>
</dbReference>
<feature type="compositionally biased region" description="Acidic residues" evidence="5">
    <location>
        <begin position="201"/>
        <end position="215"/>
    </location>
</feature>
<feature type="transmembrane region" description="Helical" evidence="6">
    <location>
        <begin position="365"/>
        <end position="387"/>
    </location>
</feature>
<dbReference type="AlphaFoldDB" id="C5L9X5"/>
<feature type="domain" description="Amino acid transporter transmembrane" evidence="7">
    <location>
        <begin position="240"/>
        <end position="556"/>
    </location>
</feature>
<name>C5L9X5_PERM5</name>
<feature type="transmembrane region" description="Helical" evidence="6">
    <location>
        <begin position="333"/>
        <end position="353"/>
    </location>
</feature>
<protein>
    <submittedName>
        <fullName evidence="8">Amino acid transporter, putative</fullName>
    </submittedName>
</protein>
<sequence>MTRLVRRHKVCRIVRPTQSVSTQKDSDDVVHKRTLSDERDDSNSRDGNIAFKEENVDIPDSSKFLDQYSMQMQDQPKNYESGQEFQLGTSKEDFCMDTSSANRVVEEGEGRSDGEMRPSSAPEDIELGDLHQEAATPKSSSMKGEGRESVEEETTAPQEREQEQQTIFERVYNLLNFAMGRGSPTTPEGSSREEEVSTASDDSEDDYDDEEEENGNEQADPNRVVKGGGWGQGSSAVVSKQQGVVGAVFALVKSFIGIGNNVAVAQESSAAGKAAASQRLSFGMLGKYVIGKWGKVVVDYSLLASQMGFCVAYIIFIAANLSDVIKHETGSDYVSQRVLAICCVLLLIPIAWLKNLKALKIPTLMANLALIAGILWVFYCAVVHLPYTEFSELHVVNLYEYPVFFGLAVFSFEGIGLVLPIQQSMKEPEKLPHLLKIIMICITSGFIVFGVTCYISYGPDTKSMITFNLPVHKLTSFLRLFYCVGIFFTYPIMMFPVFQLIEHKWQGFFASQEDAGRRHQMVFRACLVLTSGVIALMGMNVPNFGLYLSLIGSVCCKW</sequence>
<feature type="compositionally biased region" description="Basic and acidic residues" evidence="5">
    <location>
        <begin position="104"/>
        <end position="116"/>
    </location>
</feature>
<evidence type="ECO:0000256" key="6">
    <source>
        <dbReference type="SAM" id="Phobius"/>
    </source>
</evidence>
<organism evidence="9">
    <name type="scientific">Perkinsus marinus (strain ATCC 50983 / TXsc)</name>
    <dbReference type="NCBI Taxonomy" id="423536"/>
    <lineage>
        <taxon>Eukaryota</taxon>
        <taxon>Sar</taxon>
        <taxon>Alveolata</taxon>
        <taxon>Perkinsozoa</taxon>
        <taxon>Perkinsea</taxon>
        <taxon>Perkinsida</taxon>
        <taxon>Perkinsidae</taxon>
        <taxon>Perkinsus</taxon>
    </lineage>
</organism>
<dbReference type="InterPro" id="IPR013057">
    <property type="entry name" value="AA_transpt_TM"/>
</dbReference>
<gene>
    <name evidence="8" type="ORF">Pmar_PMAR005995</name>
</gene>
<evidence type="ECO:0000259" key="7">
    <source>
        <dbReference type="Pfam" id="PF01490"/>
    </source>
</evidence>
<dbReference type="GO" id="GO:0015179">
    <property type="term" value="F:L-amino acid transmembrane transporter activity"/>
    <property type="evidence" value="ECO:0007669"/>
    <property type="project" value="TreeGrafter"/>
</dbReference>
<dbReference type="GeneID" id="9065193"/>
<dbReference type="PANTHER" id="PTHR22950">
    <property type="entry name" value="AMINO ACID TRANSPORTER"/>
    <property type="match status" value="1"/>
</dbReference>
<evidence type="ECO:0000313" key="8">
    <source>
        <dbReference type="EMBL" id="EER06231.1"/>
    </source>
</evidence>
<feature type="compositionally biased region" description="Basic and acidic residues" evidence="5">
    <location>
        <begin position="24"/>
        <end position="44"/>
    </location>
</feature>
<evidence type="ECO:0000256" key="4">
    <source>
        <dbReference type="ARBA" id="ARBA00023136"/>
    </source>
</evidence>
<evidence type="ECO:0000313" key="9">
    <source>
        <dbReference type="Proteomes" id="UP000007800"/>
    </source>
</evidence>
<feature type="region of interest" description="Disordered" evidence="5">
    <location>
        <begin position="178"/>
        <end position="227"/>
    </location>
</feature>
<dbReference type="InParanoid" id="C5L9X5"/>
<feature type="transmembrane region" description="Helical" evidence="6">
    <location>
        <begin position="477"/>
        <end position="501"/>
    </location>
</feature>
<feature type="transmembrane region" description="Helical" evidence="6">
    <location>
        <begin position="300"/>
        <end position="321"/>
    </location>
</feature>
<feature type="transmembrane region" description="Helical" evidence="6">
    <location>
        <begin position="522"/>
        <end position="541"/>
    </location>
</feature>